<proteinExistence type="predicted"/>
<accession>A0ACC2UPG1</accession>
<name>A0ACC2UPG1_9FUNG</name>
<comment type="caution">
    <text evidence="1">The sequence shown here is derived from an EMBL/GenBank/DDBJ whole genome shotgun (WGS) entry which is preliminary data.</text>
</comment>
<reference evidence="1" key="1">
    <citation type="submission" date="2022-04" db="EMBL/GenBank/DDBJ databases">
        <title>Genome of the entomopathogenic fungus Entomophthora muscae.</title>
        <authorList>
            <person name="Elya C."/>
            <person name="Lovett B.R."/>
            <person name="Lee E."/>
            <person name="Macias A.M."/>
            <person name="Hajek A.E."/>
            <person name="De Bivort B.L."/>
            <person name="Kasson M.T."/>
            <person name="De Fine Licht H.H."/>
            <person name="Stajich J.E."/>
        </authorList>
    </citation>
    <scope>NUCLEOTIDE SEQUENCE</scope>
    <source>
        <strain evidence="1">Berkeley</strain>
    </source>
</reference>
<dbReference type="Proteomes" id="UP001165960">
    <property type="component" value="Unassembled WGS sequence"/>
</dbReference>
<evidence type="ECO:0000313" key="1">
    <source>
        <dbReference type="EMBL" id="KAJ9088775.1"/>
    </source>
</evidence>
<protein>
    <submittedName>
        <fullName evidence="1">Uncharacterized protein</fullName>
    </submittedName>
</protein>
<dbReference type="EMBL" id="QTSX02000090">
    <property type="protein sequence ID" value="KAJ9088775.1"/>
    <property type="molecule type" value="Genomic_DNA"/>
</dbReference>
<sequence>MASKSIDYEGLRKIGVDSPIFVTNFINNKFSERHENINNLISIINPSNGKILGYLPDSSTSEVEAAAEAALAAQESWAALPRKERSLWMQKIADRISSSDWFEKLAMAESLDSGKAIKFCRTVDIPRAEQNFRYFSRLITVWHPDPAIIGDDPSTLHYPHRKPVGVSGLISPWNLPLYLLTWKVAPCLAAGCACICKPSEVTSLTAFFLAKIMEEVGLPSGVFNVVFGTGYKAGQALVSHPRIPAISFTGGTETGKKIALTCAPMFKKVSLELGGKNPSIILPDCDLDLAVFTSARAAFNNQGQICLCMSRVYVHASIYDQFVEKLVKFTQENFKVGHPQDPTTTVGSLSSSSHLDKVKSYIELAKMEGGKLECGGVFPTWDEASAEETRQCLSAGAFLEPTIITGLDPCTSRVIKEEIFGPVVTINKFEDIESVISMANSTNYGLAACVFGKDGQTTRKVAQSIRAGMVWVNCWMVRDINTPFGGLKQSGVGKEGGSHSLEFFTELSNITLMD</sequence>
<keyword evidence="2" id="KW-1185">Reference proteome</keyword>
<gene>
    <name evidence="1" type="ORF">DSO57_1019785</name>
</gene>
<evidence type="ECO:0000313" key="2">
    <source>
        <dbReference type="Proteomes" id="UP001165960"/>
    </source>
</evidence>
<organism evidence="1 2">
    <name type="scientific">Entomophthora muscae</name>
    <dbReference type="NCBI Taxonomy" id="34485"/>
    <lineage>
        <taxon>Eukaryota</taxon>
        <taxon>Fungi</taxon>
        <taxon>Fungi incertae sedis</taxon>
        <taxon>Zoopagomycota</taxon>
        <taxon>Entomophthoromycotina</taxon>
        <taxon>Entomophthoromycetes</taxon>
        <taxon>Entomophthorales</taxon>
        <taxon>Entomophthoraceae</taxon>
        <taxon>Entomophthora</taxon>
    </lineage>
</organism>